<dbReference type="OrthoDB" id="9765625at2"/>
<keyword evidence="2 3" id="KW-0456">Lyase</keyword>
<protein>
    <recommendedName>
        <fullName evidence="3">Pyridinium-3,5-bisthiocarboxylic acid mononucleotide nickel insertion protein</fullName>
        <shortName evidence="3">P2TMN nickel insertion protein</shortName>
        <ecNumber evidence="3">4.99.1.12</ecNumber>
    </recommendedName>
    <alternativeName>
        <fullName evidence="3">Nickel-pincer cofactor biosynthesis protein LarC</fullName>
    </alternativeName>
</protein>
<organism evidence="4 5">
    <name type="scientific">Desulfotomaculum copahuensis</name>
    <dbReference type="NCBI Taxonomy" id="1838280"/>
    <lineage>
        <taxon>Bacteria</taxon>
        <taxon>Bacillati</taxon>
        <taxon>Bacillota</taxon>
        <taxon>Clostridia</taxon>
        <taxon>Eubacteriales</taxon>
        <taxon>Desulfotomaculaceae</taxon>
        <taxon>Desulfotomaculum</taxon>
    </lineage>
</organism>
<dbReference type="EMBL" id="LYVF01000196">
    <property type="protein sequence ID" value="OAT79476.1"/>
    <property type="molecule type" value="Genomic_DNA"/>
</dbReference>
<evidence type="ECO:0000256" key="3">
    <source>
        <dbReference type="HAMAP-Rule" id="MF_01074"/>
    </source>
</evidence>
<evidence type="ECO:0000313" key="5">
    <source>
        <dbReference type="Proteomes" id="UP000078532"/>
    </source>
</evidence>
<evidence type="ECO:0000313" key="4">
    <source>
        <dbReference type="EMBL" id="OAT79476.1"/>
    </source>
</evidence>
<dbReference type="Proteomes" id="UP000078532">
    <property type="component" value="Unassembled WGS sequence"/>
</dbReference>
<keyword evidence="1 3" id="KW-0533">Nickel</keyword>
<dbReference type="AlphaFoldDB" id="A0A1B7LAZ0"/>
<comment type="similarity">
    <text evidence="3">Belongs to the LarC family.</text>
</comment>
<name>A0A1B7LAZ0_9FIRM</name>
<dbReference type="Gene3D" id="3.10.20.300">
    <property type="entry name" value="mk0293 like domain"/>
    <property type="match status" value="1"/>
</dbReference>
<gene>
    <name evidence="3" type="primary">larC</name>
    <name evidence="4" type="ORF">A6M21_15850</name>
</gene>
<accession>A0A1B7LAZ0</accession>
<comment type="function">
    <text evidence="3">Involved in the biosynthesis of a nickel-pincer cofactor ((SCS)Ni(II) pincer complex). Binds Ni(2+), and functions in nickel delivery to pyridinium-3,5-bisthiocarboxylic acid mononucleotide (P2TMN), to form the mature cofactor. Is thus probably required for the activation of nickel-pincer cofactor-dependent enzymes.</text>
</comment>
<dbReference type="Pfam" id="PF01969">
    <property type="entry name" value="Ni_insertion"/>
    <property type="match status" value="1"/>
</dbReference>
<comment type="caution">
    <text evidence="4">The sequence shown here is derived from an EMBL/GenBank/DDBJ whole genome shotgun (WGS) entry which is preliminary data.</text>
</comment>
<dbReference type="InterPro" id="IPR002822">
    <property type="entry name" value="Ni_insertion"/>
</dbReference>
<evidence type="ECO:0000256" key="1">
    <source>
        <dbReference type="ARBA" id="ARBA00022596"/>
    </source>
</evidence>
<proteinExistence type="inferred from homology"/>
<dbReference type="PANTHER" id="PTHR36566">
    <property type="entry name" value="NICKEL INSERTION PROTEIN-RELATED"/>
    <property type="match status" value="1"/>
</dbReference>
<dbReference type="Gene3D" id="3.30.70.1380">
    <property type="entry name" value="Transcriptional regulatory protein pf0864 domain like"/>
    <property type="match status" value="1"/>
</dbReference>
<dbReference type="RefSeq" id="WP_066671388.1">
    <property type="nucleotide sequence ID" value="NZ_LYVF01000196.1"/>
</dbReference>
<dbReference type="GO" id="GO:0016151">
    <property type="term" value="F:nickel cation binding"/>
    <property type="evidence" value="ECO:0007669"/>
    <property type="project" value="UniProtKB-UniRule"/>
</dbReference>
<keyword evidence="5" id="KW-1185">Reference proteome</keyword>
<evidence type="ECO:0000256" key="2">
    <source>
        <dbReference type="ARBA" id="ARBA00023239"/>
    </source>
</evidence>
<dbReference type="STRING" id="1838280.A6M21_15850"/>
<sequence>MNDSIIYFDCFGGISGDMALGALLDAGASEVLLREQLRLLPLDSCTLHVFETRRHGIRGLRVTVEVSGDQPHRRLTDILSLINNSGLSERVKHNAEKIFRRLALAEGRVHGISPEEVHFHEVGAADSIVDVAGTCIALDLLGAGQIYCSPLPAGHGTVRCAHGLLPVPAPAVCELMRGLPVRAYDVAGELVTPTGAAIVSSLACFSTPPEMYAGRPGYGFGSNDYGFPGFLRVIRGSAGGGVNRETVFVMETDIDDMNPEFFPHLDNLLRTAGALDVFLTAEIMKKGRPGTRLTVIGPPGREDELADIVLQHSSSLGVRLRRELRKILPRKSLTVDTPLGRARVKIAFFASGCHRVTPEYEDCRRLALDHNLPLAAVYEQVRRAGEAAAGQCTR</sequence>
<reference evidence="4 5" key="1">
    <citation type="submission" date="2016-04" db="EMBL/GenBank/DDBJ databases">
        <authorList>
            <person name="Evans L.H."/>
            <person name="Alamgir A."/>
            <person name="Owens N."/>
            <person name="Weber N.D."/>
            <person name="Virtaneva K."/>
            <person name="Barbian K."/>
            <person name="Babar A."/>
            <person name="Rosenke K."/>
        </authorList>
    </citation>
    <scope>NUCLEOTIDE SEQUENCE [LARGE SCALE GENOMIC DNA]</scope>
    <source>
        <strain evidence="4 5">LMa1</strain>
    </source>
</reference>
<dbReference type="HAMAP" id="MF_01074">
    <property type="entry name" value="LarC"/>
    <property type="match status" value="1"/>
</dbReference>
<comment type="catalytic activity">
    <reaction evidence="3">
        <text>Ni(II)-pyridinium-3,5-bisthiocarboxylate mononucleotide = pyridinium-3,5-bisthiocarboxylate mononucleotide + Ni(2+)</text>
        <dbReference type="Rhea" id="RHEA:54784"/>
        <dbReference type="ChEBI" id="CHEBI:49786"/>
        <dbReference type="ChEBI" id="CHEBI:137372"/>
        <dbReference type="ChEBI" id="CHEBI:137373"/>
        <dbReference type="EC" id="4.99.1.12"/>
    </reaction>
</comment>
<dbReference type="GO" id="GO:0051604">
    <property type="term" value="P:protein maturation"/>
    <property type="evidence" value="ECO:0007669"/>
    <property type="project" value="UniProtKB-UniRule"/>
</dbReference>
<dbReference type="NCBIfam" id="TIGR00299">
    <property type="entry name" value="nickel pincer cofactor biosynthesis protein LarC"/>
    <property type="match status" value="1"/>
</dbReference>
<dbReference type="GO" id="GO:0016829">
    <property type="term" value="F:lyase activity"/>
    <property type="evidence" value="ECO:0007669"/>
    <property type="project" value="UniProtKB-UniRule"/>
</dbReference>
<dbReference type="PANTHER" id="PTHR36566:SF1">
    <property type="entry name" value="PYRIDINIUM-3,5-BISTHIOCARBOXYLIC ACID MONONUCLEOTIDE NICKEL INSERTION PROTEIN"/>
    <property type="match status" value="1"/>
</dbReference>
<dbReference type="EC" id="4.99.1.12" evidence="3"/>